<dbReference type="AlphaFoldDB" id="A0A2K0XMU4"/>
<evidence type="ECO:0000256" key="2">
    <source>
        <dbReference type="SAM" id="Phobius"/>
    </source>
</evidence>
<evidence type="ECO:0000313" key="3">
    <source>
        <dbReference type="EMBL" id="PNP95869.1"/>
    </source>
</evidence>
<dbReference type="Proteomes" id="UP000236634">
    <property type="component" value="Unassembled WGS sequence"/>
</dbReference>
<sequence length="225" mass="25949">MNNEIAPVLDMLEELKQECKVITKAQAELRTTLAEQPANTNAERTTTQETVQIHLSKETLAKIKEHQLFVLEALSLSSKKLDPKFETLQQLIKEQQKPVGFKNYSLFASVQLAERMLLLLVCGLVMVGCWFFGMGANKLQTASDYDLRYRYLRMQGKATTTDFVHLDSVFITNRNPKAIQQMQQKVVDYEEALQRQAELLLQQGRIKQEQRELKKHLENYNKEGS</sequence>
<comment type="caution">
    <text evidence="3">The sequence shown here is derived from an EMBL/GenBank/DDBJ whole genome shotgun (WGS) entry which is preliminary data.</text>
</comment>
<feature type="coiled-coil region" evidence="1">
    <location>
        <begin position="179"/>
        <end position="223"/>
    </location>
</feature>
<accession>A0A2K0XMU4</accession>
<keyword evidence="2" id="KW-0472">Membrane</keyword>
<feature type="transmembrane region" description="Helical" evidence="2">
    <location>
        <begin position="116"/>
        <end position="136"/>
    </location>
</feature>
<dbReference type="RefSeq" id="WP_061450386.1">
    <property type="nucleotide sequence ID" value="NZ_NBAX01000002.1"/>
</dbReference>
<keyword evidence="1" id="KW-0175">Coiled coil</keyword>
<dbReference type="EMBL" id="NBAX01000002">
    <property type="protein sequence ID" value="PNP95869.1"/>
    <property type="molecule type" value="Genomic_DNA"/>
</dbReference>
<evidence type="ECO:0000313" key="4">
    <source>
        <dbReference type="Proteomes" id="UP000236634"/>
    </source>
</evidence>
<name>A0A2K0XMU4_9BACT</name>
<gene>
    <name evidence="3" type="ORF">BFS16_02035</name>
</gene>
<protein>
    <submittedName>
        <fullName evidence="3">Uncharacterized protein</fullName>
    </submittedName>
</protein>
<keyword evidence="2" id="KW-0812">Transmembrane</keyword>
<proteinExistence type="predicted"/>
<reference evidence="3 4" key="1">
    <citation type="submission" date="2017-03" db="EMBL/GenBank/DDBJ databases">
        <authorList>
            <person name="Afonso C.L."/>
            <person name="Miller P.J."/>
            <person name="Scott M.A."/>
            <person name="Spackman E."/>
            <person name="Goraichik I."/>
            <person name="Dimitrov K.M."/>
            <person name="Suarez D.L."/>
            <person name="Swayne D.E."/>
        </authorList>
    </citation>
    <scope>NUCLEOTIDE SEQUENCE [LARGE SCALE GENOMIC DNA]</scope>
    <source>
        <strain evidence="3 4">DNF00076</strain>
    </source>
</reference>
<organism evidence="3 4">
    <name type="scientific">Hoylesella timonensis</name>
    <dbReference type="NCBI Taxonomy" id="386414"/>
    <lineage>
        <taxon>Bacteria</taxon>
        <taxon>Pseudomonadati</taxon>
        <taxon>Bacteroidota</taxon>
        <taxon>Bacteroidia</taxon>
        <taxon>Bacteroidales</taxon>
        <taxon>Prevotellaceae</taxon>
        <taxon>Hoylesella</taxon>
    </lineage>
</organism>
<keyword evidence="2" id="KW-1133">Transmembrane helix</keyword>
<evidence type="ECO:0000256" key="1">
    <source>
        <dbReference type="SAM" id="Coils"/>
    </source>
</evidence>